<keyword evidence="1" id="KW-0808">Transferase</keyword>
<gene>
    <name evidence="1" type="ORF">STAS_27656</name>
</gene>
<accession>A0A5A7QZ31</accession>
<dbReference type="EMBL" id="BKCP01009181">
    <property type="protein sequence ID" value="GER50359.1"/>
    <property type="molecule type" value="Genomic_DNA"/>
</dbReference>
<organism evidence="1 2">
    <name type="scientific">Striga asiatica</name>
    <name type="common">Asiatic witchweed</name>
    <name type="synonym">Buchnera asiatica</name>
    <dbReference type="NCBI Taxonomy" id="4170"/>
    <lineage>
        <taxon>Eukaryota</taxon>
        <taxon>Viridiplantae</taxon>
        <taxon>Streptophyta</taxon>
        <taxon>Embryophyta</taxon>
        <taxon>Tracheophyta</taxon>
        <taxon>Spermatophyta</taxon>
        <taxon>Magnoliopsida</taxon>
        <taxon>eudicotyledons</taxon>
        <taxon>Gunneridae</taxon>
        <taxon>Pentapetalae</taxon>
        <taxon>asterids</taxon>
        <taxon>lamiids</taxon>
        <taxon>Lamiales</taxon>
        <taxon>Orobanchaceae</taxon>
        <taxon>Buchnereae</taxon>
        <taxon>Striga</taxon>
    </lineage>
</organism>
<name>A0A5A7QZ31_STRAF</name>
<protein>
    <submittedName>
        <fullName evidence="1">Carbohydrate sulfotransferase 15</fullName>
    </submittedName>
</protein>
<dbReference type="AlphaFoldDB" id="A0A5A7QZ31"/>
<dbReference type="Proteomes" id="UP000325081">
    <property type="component" value="Unassembled WGS sequence"/>
</dbReference>
<comment type="caution">
    <text evidence="1">The sequence shown here is derived from an EMBL/GenBank/DDBJ whole genome shotgun (WGS) entry which is preliminary data.</text>
</comment>
<dbReference type="GO" id="GO:0016740">
    <property type="term" value="F:transferase activity"/>
    <property type="evidence" value="ECO:0007669"/>
    <property type="project" value="UniProtKB-KW"/>
</dbReference>
<reference evidence="2" key="1">
    <citation type="journal article" date="2019" name="Curr. Biol.">
        <title>Genome Sequence of Striga asiatica Provides Insight into the Evolution of Plant Parasitism.</title>
        <authorList>
            <person name="Yoshida S."/>
            <person name="Kim S."/>
            <person name="Wafula E.K."/>
            <person name="Tanskanen J."/>
            <person name="Kim Y.M."/>
            <person name="Honaas L."/>
            <person name="Yang Z."/>
            <person name="Spallek T."/>
            <person name="Conn C.E."/>
            <person name="Ichihashi Y."/>
            <person name="Cheong K."/>
            <person name="Cui S."/>
            <person name="Der J.P."/>
            <person name="Gundlach H."/>
            <person name="Jiao Y."/>
            <person name="Hori C."/>
            <person name="Ishida J.K."/>
            <person name="Kasahara H."/>
            <person name="Kiba T."/>
            <person name="Kim M.S."/>
            <person name="Koo N."/>
            <person name="Laohavisit A."/>
            <person name="Lee Y.H."/>
            <person name="Lumba S."/>
            <person name="McCourt P."/>
            <person name="Mortimer J.C."/>
            <person name="Mutuku J.M."/>
            <person name="Nomura T."/>
            <person name="Sasaki-Sekimoto Y."/>
            <person name="Seto Y."/>
            <person name="Wang Y."/>
            <person name="Wakatake T."/>
            <person name="Sakakibara H."/>
            <person name="Demura T."/>
            <person name="Yamaguchi S."/>
            <person name="Yoneyama K."/>
            <person name="Manabe R.I."/>
            <person name="Nelson D.C."/>
            <person name="Schulman A.H."/>
            <person name="Timko M.P."/>
            <person name="dePamphilis C.W."/>
            <person name="Choi D."/>
            <person name="Shirasu K."/>
        </authorList>
    </citation>
    <scope>NUCLEOTIDE SEQUENCE [LARGE SCALE GENOMIC DNA]</scope>
    <source>
        <strain evidence="2">cv. UVA1</strain>
    </source>
</reference>
<keyword evidence="2" id="KW-1185">Reference proteome</keyword>
<evidence type="ECO:0000313" key="1">
    <source>
        <dbReference type="EMBL" id="GER50359.1"/>
    </source>
</evidence>
<proteinExistence type="predicted"/>
<sequence>MYANSYQIELDEMFPNLWRVILEASTWTGSSFRFFSNSSITARPPACMQKWLKASLKSGSLLLNILSPVIFLVKVSKAHYHAISNFHDRARNLMLHTARENPMLHVSSSSKALPSNCFATRGYKKRTTCPQSS</sequence>
<evidence type="ECO:0000313" key="2">
    <source>
        <dbReference type="Proteomes" id="UP000325081"/>
    </source>
</evidence>